<gene>
    <name evidence="1" type="ORF">E8L90_17400</name>
</gene>
<dbReference type="AlphaFoldDB" id="A0A4U2Y8X5"/>
<dbReference type="Pfam" id="PF26325">
    <property type="entry name" value="YhjD"/>
    <property type="match status" value="1"/>
</dbReference>
<protein>
    <submittedName>
        <fullName evidence="1">Uncharacterized protein</fullName>
    </submittedName>
</protein>
<dbReference type="RefSeq" id="WP_137030550.1">
    <property type="nucleotide sequence ID" value="NZ_SZNK01000001.1"/>
</dbReference>
<reference evidence="1 2" key="1">
    <citation type="submission" date="2019-04" db="EMBL/GenBank/DDBJ databases">
        <title>Whole genome sequencing of Brevibacillus sp. TGS2-1.</title>
        <authorList>
            <person name="Choi A."/>
        </authorList>
    </citation>
    <scope>NUCLEOTIDE SEQUENCE [LARGE SCALE GENOMIC DNA]</scope>
    <source>
        <strain evidence="1 2">TGS2-1</strain>
    </source>
</reference>
<dbReference type="InterPro" id="IPR058600">
    <property type="entry name" value="YhjD-like"/>
</dbReference>
<dbReference type="Proteomes" id="UP000307841">
    <property type="component" value="Unassembled WGS sequence"/>
</dbReference>
<comment type="caution">
    <text evidence="1">The sequence shown here is derived from an EMBL/GenBank/DDBJ whole genome shotgun (WGS) entry which is preliminary data.</text>
</comment>
<accession>A0A4U2Y8X5</accession>
<organism evidence="1 2">
    <name type="scientific">Brevibacillus antibioticus</name>
    <dbReference type="NCBI Taxonomy" id="2570228"/>
    <lineage>
        <taxon>Bacteria</taxon>
        <taxon>Bacillati</taxon>
        <taxon>Bacillota</taxon>
        <taxon>Bacilli</taxon>
        <taxon>Bacillales</taxon>
        <taxon>Paenibacillaceae</taxon>
        <taxon>Brevibacillus</taxon>
    </lineage>
</organism>
<evidence type="ECO:0000313" key="2">
    <source>
        <dbReference type="Proteomes" id="UP000307841"/>
    </source>
</evidence>
<dbReference type="EMBL" id="SZNK01000001">
    <property type="protein sequence ID" value="TKI57097.1"/>
    <property type="molecule type" value="Genomic_DNA"/>
</dbReference>
<keyword evidence="2" id="KW-1185">Reference proteome</keyword>
<evidence type="ECO:0000313" key="1">
    <source>
        <dbReference type="EMBL" id="TKI57097.1"/>
    </source>
</evidence>
<proteinExistence type="predicted"/>
<dbReference type="OrthoDB" id="2476277at2"/>
<name>A0A4U2Y8X5_9BACL</name>
<sequence length="171" mass="19976">MIQPDQWREILHETILYGMLFKAIAFDAESLNQDQLKMSYRPMLDTVSMWAERKHHEYRSQFGRIGGKIHSQRSPDGFLYRVLVTVRGRQEECIYNVVQLKAEVRYGLTIICTTPNSKRKGVHSMRTEDTAAKNPPIRKRGGFFASLIDEDSQRTSKFKTHLKCNQIMFFS</sequence>